<dbReference type="OrthoDB" id="204498at2759"/>
<sequence>MQSTVIARPVNTAMGKRRKLSPESVWDYEAVLKAFEAVGAAAIHVPRMYSHLVKHPGSSWHDVPEFPKAAIAALDAGFALHTTTVLEVQRSRDGSTTKLLVRLQDGLQVEAVVMEYDNTARYSGTEEPPPTPQQLPEPELGTGDDDGQHEQEQTTAQQQQRTQQQQQQQDDDDDDDEAEYFDAVCSLGEALGGRKKHVGGRRSTLCVSSEVGCAMGCTFCATGTMGFTADLTAGEIVEQLVHARGVSTIRNVVFMGMGEPLNNYEAVRSAVHMMTDSRFFALRRRKVTVSTVGVIPRLLQMADDMPGVSLALSLHAPTQELRQTIVPSAKAFKLDRLMAALDEYQRRTKLRVFVEYVMLGPDVNCTTAHAHQLGALLRGKDLLVNLIPWNPILSPSMAFAAPEEGATAAFHRILRYEYAVNCTIRAEKGQDISGACGQLVLEHGGRVASGDGTGGSTAGGTGGACSSGGGKLADVEDLLAAPPGVKQQAAAVVVG</sequence>
<reference evidence="9" key="2">
    <citation type="submission" date="2020-11" db="EMBL/GenBank/DDBJ databases">
        <authorList>
            <person name="Cecchin M."/>
            <person name="Marcolungo L."/>
            <person name="Rossato M."/>
            <person name="Girolomoni L."/>
            <person name="Cosentino E."/>
            <person name="Cuine S."/>
            <person name="Li-Beisson Y."/>
            <person name="Delledonne M."/>
            <person name="Ballottari M."/>
        </authorList>
    </citation>
    <scope>NUCLEOTIDE SEQUENCE</scope>
    <source>
        <strain evidence="9">211/11P</strain>
        <tissue evidence="9">Whole cell</tissue>
    </source>
</reference>
<reference evidence="9" key="1">
    <citation type="journal article" date="2019" name="Plant J.">
        <title>Chlorella vulgaris genome assembly and annotation reveals the molecular basis for metabolic acclimation to high light conditions.</title>
        <authorList>
            <person name="Cecchin M."/>
            <person name="Marcolungo L."/>
            <person name="Rossato M."/>
            <person name="Girolomoni L."/>
            <person name="Cosentino E."/>
            <person name="Cuine S."/>
            <person name="Li-Beisson Y."/>
            <person name="Delledonne M."/>
            <person name="Ballottari M."/>
        </authorList>
    </citation>
    <scope>NUCLEOTIDE SEQUENCE</scope>
    <source>
        <strain evidence="9">211/11P</strain>
    </source>
</reference>
<evidence type="ECO:0000256" key="7">
    <source>
        <dbReference type="SAM" id="MobiDB-lite"/>
    </source>
</evidence>
<keyword evidence="5" id="KW-0408">Iron</keyword>
<dbReference type="InterPro" id="IPR058240">
    <property type="entry name" value="rSAM_sf"/>
</dbReference>
<dbReference type="EMBL" id="SIDB01000007">
    <property type="protein sequence ID" value="KAI3430706.1"/>
    <property type="molecule type" value="Genomic_DNA"/>
</dbReference>
<dbReference type="PANTHER" id="PTHR30544:SF8">
    <property type="entry name" value="RADICAL SAM SUPERFAMILY PROTEIN"/>
    <property type="match status" value="1"/>
</dbReference>
<keyword evidence="10" id="KW-1185">Reference proteome</keyword>
<evidence type="ECO:0000256" key="4">
    <source>
        <dbReference type="ARBA" id="ARBA00022723"/>
    </source>
</evidence>
<keyword evidence="4" id="KW-0479">Metal-binding</keyword>
<protein>
    <recommendedName>
        <fullName evidence="8">Radical SAM core domain-containing protein</fullName>
    </recommendedName>
</protein>
<feature type="domain" description="Radical SAM core" evidence="8">
    <location>
        <begin position="198"/>
        <end position="431"/>
    </location>
</feature>
<dbReference type="FunFam" id="3.20.20.70:FF:000164">
    <property type="entry name" value="23S rRNA methyltransferase"/>
    <property type="match status" value="1"/>
</dbReference>
<dbReference type="CDD" id="cd01335">
    <property type="entry name" value="Radical_SAM"/>
    <property type="match status" value="1"/>
</dbReference>
<evidence type="ECO:0000259" key="8">
    <source>
        <dbReference type="PROSITE" id="PS51918"/>
    </source>
</evidence>
<dbReference type="PROSITE" id="PS51918">
    <property type="entry name" value="RADICAL_SAM"/>
    <property type="match status" value="1"/>
</dbReference>
<dbReference type="Gene3D" id="3.20.20.70">
    <property type="entry name" value="Aldolase class I"/>
    <property type="match status" value="1"/>
</dbReference>
<feature type="compositionally biased region" description="Low complexity" evidence="7">
    <location>
        <begin position="153"/>
        <end position="168"/>
    </location>
</feature>
<evidence type="ECO:0000256" key="6">
    <source>
        <dbReference type="ARBA" id="ARBA00023014"/>
    </source>
</evidence>
<evidence type="ECO:0000313" key="10">
    <source>
        <dbReference type="Proteomes" id="UP001055712"/>
    </source>
</evidence>
<evidence type="ECO:0000256" key="2">
    <source>
        <dbReference type="ARBA" id="ARBA00022485"/>
    </source>
</evidence>
<dbReference type="PANTHER" id="PTHR30544">
    <property type="entry name" value="23S RRNA METHYLTRANSFERASE"/>
    <property type="match status" value="1"/>
</dbReference>
<dbReference type="GO" id="GO:0051539">
    <property type="term" value="F:4 iron, 4 sulfur cluster binding"/>
    <property type="evidence" value="ECO:0007669"/>
    <property type="project" value="UniProtKB-KW"/>
</dbReference>
<evidence type="ECO:0000256" key="3">
    <source>
        <dbReference type="ARBA" id="ARBA00022691"/>
    </source>
</evidence>
<keyword evidence="6" id="KW-0411">Iron-sulfur</keyword>
<dbReference type="GO" id="GO:0003824">
    <property type="term" value="F:catalytic activity"/>
    <property type="evidence" value="ECO:0007669"/>
    <property type="project" value="InterPro"/>
</dbReference>
<dbReference type="InterPro" id="IPR013785">
    <property type="entry name" value="Aldolase_TIM"/>
</dbReference>
<dbReference type="InterPro" id="IPR040072">
    <property type="entry name" value="Methyltransferase_A"/>
</dbReference>
<dbReference type="Pfam" id="PF04055">
    <property type="entry name" value="Radical_SAM"/>
    <property type="match status" value="1"/>
</dbReference>
<evidence type="ECO:0000256" key="1">
    <source>
        <dbReference type="ARBA" id="ARBA00001966"/>
    </source>
</evidence>
<dbReference type="GO" id="GO:0030488">
    <property type="term" value="P:tRNA methylation"/>
    <property type="evidence" value="ECO:0007669"/>
    <property type="project" value="TreeGrafter"/>
</dbReference>
<evidence type="ECO:0000313" key="9">
    <source>
        <dbReference type="EMBL" id="KAI3430706.1"/>
    </source>
</evidence>
<gene>
    <name evidence="9" type="ORF">D9Q98_005295</name>
</gene>
<dbReference type="AlphaFoldDB" id="A0A9D4YWR8"/>
<dbReference type="GO" id="GO:0070475">
    <property type="term" value="P:rRNA base methylation"/>
    <property type="evidence" value="ECO:0007669"/>
    <property type="project" value="TreeGrafter"/>
</dbReference>
<keyword evidence="2" id="KW-0004">4Fe-4S</keyword>
<feature type="region of interest" description="Disordered" evidence="7">
    <location>
        <begin position="121"/>
        <end position="177"/>
    </location>
</feature>
<comment type="caution">
    <text evidence="9">The sequence shown here is derived from an EMBL/GenBank/DDBJ whole genome shotgun (WGS) entry which is preliminary data.</text>
</comment>
<organism evidence="9 10">
    <name type="scientific">Chlorella vulgaris</name>
    <name type="common">Green alga</name>
    <dbReference type="NCBI Taxonomy" id="3077"/>
    <lineage>
        <taxon>Eukaryota</taxon>
        <taxon>Viridiplantae</taxon>
        <taxon>Chlorophyta</taxon>
        <taxon>core chlorophytes</taxon>
        <taxon>Trebouxiophyceae</taxon>
        <taxon>Chlorellales</taxon>
        <taxon>Chlorellaceae</taxon>
        <taxon>Chlorella clade</taxon>
        <taxon>Chlorella</taxon>
    </lineage>
</organism>
<evidence type="ECO:0000256" key="5">
    <source>
        <dbReference type="ARBA" id="ARBA00023004"/>
    </source>
</evidence>
<accession>A0A9D4YWR8</accession>
<comment type="cofactor">
    <cofactor evidence="1">
        <name>[4Fe-4S] cluster</name>
        <dbReference type="ChEBI" id="CHEBI:49883"/>
    </cofactor>
</comment>
<keyword evidence="3" id="KW-0949">S-adenosyl-L-methionine</keyword>
<dbReference type="SFLD" id="SFLDG01062">
    <property type="entry name" value="methyltransferase_(Class_A)"/>
    <property type="match status" value="1"/>
</dbReference>
<dbReference type="InterPro" id="IPR007197">
    <property type="entry name" value="rSAM"/>
</dbReference>
<dbReference type="GO" id="GO:0046872">
    <property type="term" value="F:metal ion binding"/>
    <property type="evidence" value="ECO:0007669"/>
    <property type="project" value="UniProtKB-KW"/>
</dbReference>
<dbReference type="SUPFAM" id="SSF102114">
    <property type="entry name" value="Radical SAM enzymes"/>
    <property type="match status" value="1"/>
</dbReference>
<name>A0A9D4YWR8_CHLVU</name>
<dbReference type="Proteomes" id="UP001055712">
    <property type="component" value="Unassembled WGS sequence"/>
</dbReference>
<dbReference type="SFLD" id="SFLDS00029">
    <property type="entry name" value="Radical_SAM"/>
    <property type="match status" value="1"/>
</dbReference>
<proteinExistence type="predicted"/>